<dbReference type="RefSeq" id="WP_260348448.1">
    <property type="nucleotide sequence ID" value="NZ_JAOAOS010000006.1"/>
</dbReference>
<gene>
    <name evidence="1" type="ORF">ACFPK2_08225</name>
</gene>
<protein>
    <submittedName>
        <fullName evidence="1">Uncharacterized protein</fullName>
    </submittedName>
</protein>
<reference evidence="2" key="1">
    <citation type="journal article" date="2019" name="Int. J. Syst. Evol. Microbiol.">
        <title>The Global Catalogue of Microorganisms (GCM) 10K type strain sequencing project: providing services to taxonomists for standard genome sequencing and annotation.</title>
        <authorList>
            <consortium name="The Broad Institute Genomics Platform"/>
            <consortium name="The Broad Institute Genome Sequencing Center for Infectious Disease"/>
            <person name="Wu L."/>
            <person name="Ma J."/>
        </authorList>
    </citation>
    <scope>NUCLEOTIDE SEQUENCE [LARGE SCALE GENOMIC DNA]</scope>
    <source>
        <strain evidence="2">CGMCC 1.15643</strain>
    </source>
</reference>
<proteinExistence type="predicted"/>
<dbReference type="Proteomes" id="UP001595976">
    <property type="component" value="Unassembled WGS sequence"/>
</dbReference>
<accession>A0ABW0F0I2</accession>
<evidence type="ECO:0000313" key="1">
    <source>
        <dbReference type="EMBL" id="MFC5292977.1"/>
    </source>
</evidence>
<keyword evidence="2" id="KW-1185">Reference proteome</keyword>
<comment type="caution">
    <text evidence="1">The sequence shown here is derived from an EMBL/GenBank/DDBJ whole genome shotgun (WGS) entry which is preliminary data.</text>
</comment>
<sequence length="106" mass="11661">MAQKRKIQFVAVGPDRATFLHRGRLMTILAEADDDGVRATRLGRPKGARGFMFINPAPVELAEFRDAIASGKLSPELMEIGQRVGAIFEKAWTRPAAASDLQVRLL</sequence>
<name>A0ABW0F0I2_9HYPH</name>
<evidence type="ECO:0000313" key="2">
    <source>
        <dbReference type="Proteomes" id="UP001595976"/>
    </source>
</evidence>
<organism evidence="1 2">
    <name type="scientific">Bosea minatitlanensis</name>
    <dbReference type="NCBI Taxonomy" id="128782"/>
    <lineage>
        <taxon>Bacteria</taxon>
        <taxon>Pseudomonadati</taxon>
        <taxon>Pseudomonadota</taxon>
        <taxon>Alphaproteobacteria</taxon>
        <taxon>Hyphomicrobiales</taxon>
        <taxon>Boseaceae</taxon>
        <taxon>Bosea</taxon>
    </lineage>
</organism>
<dbReference type="EMBL" id="JBHSLI010000003">
    <property type="protein sequence ID" value="MFC5292977.1"/>
    <property type="molecule type" value="Genomic_DNA"/>
</dbReference>